<organism evidence="3 4">
    <name type="scientific">Pontiella agarivorans</name>
    <dbReference type="NCBI Taxonomy" id="3038953"/>
    <lineage>
        <taxon>Bacteria</taxon>
        <taxon>Pseudomonadati</taxon>
        <taxon>Kiritimatiellota</taxon>
        <taxon>Kiritimatiellia</taxon>
        <taxon>Kiritimatiellales</taxon>
        <taxon>Pontiellaceae</taxon>
        <taxon>Pontiella</taxon>
    </lineage>
</organism>
<gene>
    <name evidence="3" type="ORF">P9H32_07740</name>
</gene>
<evidence type="ECO:0000313" key="3">
    <source>
        <dbReference type="EMBL" id="MDZ8118517.1"/>
    </source>
</evidence>
<feature type="domain" description="EamA" evidence="2">
    <location>
        <begin position="147"/>
        <end position="304"/>
    </location>
</feature>
<dbReference type="SUPFAM" id="SSF103481">
    <property type="entry name" value="Multidrug resistance efflux transporter EmrE"/>
    <property type="match status" value="2"/>
</dbReference>
<dbReference type="EMBL" id="JARVCO010000010">
    <property type="protein sequence ID" value="MDZ8118517.1"/>
    <property type="molecule type" value="Genomic_DNA"/>
</dbReference>
<keyword evidence="4" id="KW-1185">Reference proteome</keyword>
<keyword evidence="1" id="KW-0472">Membrane</keyword>
<dbReference type="Proteomes" id="UP001290861">
    <property type="component" value="Unassembled WGS sequence"/>
</dbReference>
<feature type="domain" description="EamA" evidence="2">
    <location>
        <begin position="4"/>
        <end position="131"/>
    </location>
</feature>
<dbReference type="InterPro" id="IPR000620">
    <property type="entry name" value="EamA_dom"/>
</dbReference>
<evidence type="ECO:0000259" key="2">
    <source>
        <dbReference type="Pfam" id="PF00892"/>
    </source>
</evidence>
<feature type="transmembrane region" description="Helical" evidence="1">
    <location>
        <begin position="87"/>
        <end position="108"/>
    </location>
</feature>
<keyword evidence="1" id="KW-1133">Transmembrane helix</keyword>
<evidence type="ECO:0000256" key="1">
    <source>
        <dbReference type="SAM" id="Phobius"/>
    </source>
</evidence>
<feature type="transmembrane region" description="Helical" evidence="1">
    <location>
        <begin position="236"/>
        <end position="255"/>
    </location>
</feature>
<sequence>MLPAFLTTLFWSYCLIPARQSVAQLGENAANFWRLLAGMAVLGLLALCGGITLNHNVFFWLFISGIIGFGFGDIGVWFALPRIGSRLTLLMVHCIAAPLAGLAEWLWLGTTVGIVQLISLAIILCGIALALAPEREEEKKADHRYGSGILFGLLAAAGQGLGAVCSRKAFSVFDESGISSVSDYIFLGSTSGFIRLTGGILIAGLFWLISRWHTRWRSPPDSLHQNDPLSGKVRNILLCALAGPILGVICYQWALATTPSLIVQLIVSTSPLVILPMAWFIEHDRPSGRSLLGTVVAVLGVVILACF</sequence>
<reference evidence="3 4" key="1">
    <citation type="journal article" date="2024" name="Appl. Environ. Microbiol.">
        <title>Pontiella agarivorans sp. nov., a novel marine anaerobic bacterium capable of degrading macroalgal polysaccharides and fixing nitrogen.</title>
        <authorList>
            <person name="Liu N."/>
            <person name="Kivenson V."/>
            <person name="Peng X."/>
            <person name="Cui Z."/>
            <person name="Lankiewicz T.S."/>
            <person name="Gosselin K.M."/>
            <person name="English C.J."/>
            <person name="Blair E.M."/>
            <person name="O'Malley M.A."/>
            <person name="Valentine D.L."/>
        </authorList>
    </citation>
    <scope>NUCLEOTIDE SEQUENCE [LARGE SCALE GENOMIC DNA]</scope>
    <source>
        <strain evidence="3 4">NLcol2</strain>
    </source>
</reference>
<dbReference type="Gene3D" id="1.10.3730.20">
    <property type="match status" value="1"/>
</dbReference>
<feature type="transmembrane region" description="Helical" evidence="1">
    <location>
        <begin position="114"/>
        <end position="133"/>
    </location>
</feature>
<proteinExistence type="predicted"/>
<evidence type="ECO:0000313" key="4">
    <source>
        <dbReference type="Proteomes" id="UP001290861"/>
    </source>
</evidence>
<keyword evidence="1" id="KW-0812">Transmembrane</keyword>
<comment type="caution">
    <text evidence="3">The sequence shown here is derived from an EMBL/GenBank/DDBJ whole genome shotgun (WGS) entry which is preliminary data.</text>
</comment>
<dbReference type="Pfam" id="PF00892">
    <property type="entry name" value="EamA"/>
    <property type="match status" value="2"/>
</dbReference>
<dbReference type="InterPro" id="IPR037185">
    <property type="entry name" value="EmrE-like"/>
</dbReference>
<feature type="transmembrane region" description="Helical" evidence="1">
    <location>
        <begin position="145"/>
        <end position="164"/>
    </location>
</feature>
<dbReference type="PANTHER" id="PTHR22911">
    <property type="entry name" value="ACYL-MALONYL CONDENSING ENZYME-RELATED"/>
    <property type="match status" value="1"/>
</dbReference>
<protein>
    <submittedName>
        <fullName evidence="3">DMT family transporter</fullName>
    </submittedName>
</protein>
<name>A0ABU5MWK7_9BACT</name>
<feature type="transmembrane region" description="Helical" evidence="1">
    <location>
        <begin position="261"/>
        <end position="281"/>
    </location>
</feature>
<feature type="transmembrane region" description="Helical" evidence="1">
    <location>
        <begin position="32"/>
        <end position="52"/>
    </location>
</feature>
<dbReference type="RefSeq" id="WP_322608316.1">
    <property type="nucleotide sequence ID" value="NZ_JARVCO010000010.1"/>
</dbReference>
<feature type="transmembrane region" description="Helical" evidence="1">
    <location>
        <begin position="58"/>
        <end position="80"/>
    </location>
</feature>
<feature type="transmembrane region" description="Helical" evidence="1">
    <location>
        <begin position="288"/>
        <end position="305"/>
    </location>
</feature>
<feature type="transmembrane region" description="Helical" evidence="1">
    <location>
        <begin position="184"/>
        <end position="209"/>
    </location>
</feature>
<accession>A0ABU5MWK7</accession>